<proteinExistence type="inferred from homology"/>
<dbReference type="STRING" id="28094.SAMN06295900_103444"/>
<keyword evidence="2 5" id="KW-0731">Sigma factor</keyword>
<keyword evidence="3 5" id="KW-0238">DNA-binding</keyword>
<dbReference type="PROSITE" id="PS00715">
    <property type="entry name" value="SIGMA70_1"/>
    <property type="match status" value="1"/>
</dbReference>
<dbReference type="GO" id="GO:0003677">
    <property type="term" value="F:DNA binding"/>
    <property type="evidence" value="ECO:0007669"/>
    <property type="project" value="UniProtKB-KW"/>
</dbReference>
<dbReference type="GeneID" id="95548346"/>
<comment type="similarity">
    <text evidence="5">Belongs to the sigma-70 factor family.</text>
</comment>
<dbReference type="PANTHER" id="PTHR30603">
    <property type="entry name" value="RNA POLYMERASE SIGMA FACTOR RPO"/>
    <property type="match status" value="1"/>
</dbReference>
<evidence type="ECO:0000259" key="6">
    <source>
        <dbReference type="PROSITE" id="PS00715"/>
    </source>
</evidence>
<keyword evidence="1 5" id="KW-0805">Transcription regulation</keyword>
<accession>A0A1X7DN27</accession>
<evidence type="ECO:0000256" key="2">
    <source>
        <dbReference type="ARBA" id="ARBA00023082"/>
    </source>
</evidence>
<dbReference type="Pfam" id="PF00140">
    <property type="entry name" value="Sigma70_r1_2"/>
    <property type="match status" value="1"/>
</dbReference>
<feature type="domain" description="RNA polymerase sigma-70" evidence="6">
    <location>
        <begin position="195"/>
        <end position="208"/>
    </location>
</feature>
<dbReference type="Gene3D" id="1.10.601.10">
    <property type="entry name" value="RNA Polymerase Primary Sigma Factor"/>
    <property type="match status" value="2"/>
</dbReference>
<dbReference type="PRINTS" id="PR00046">
    <property type="entry name" value="SIGMA70FCT"/>
</dbReference>
<dbReference type="InterPro" id="IPR007627">
    <property type="entry name" value="RNA_pol_sigma70_r2"/>
</dbReference>
<evidence type="ECO:0000313" key="8">
    <source>
        <dbReference type="EMBL" id="SMF18568.1"/>
    </source>
</evidence>
<dbReference type="PROSITE" id="PS00716">
    <property type="entry name" value="SIGMA70_2"/>
    <property type="match status" value="1"/>
</dbReference>
<dbReference type="GO" id="GO:0016987">
    <property type="term" value="F:sigma factor activity"/>
    <property type="evidence" value="ECO:0007669"/>
    <property type="project" value="UniProtKB-KW"/>
</dbReference>
<dbReference type="InterPro" id="IPR050239">
    <property type="entry name" value="Sigma-70_RNA_pol_init_factors"/>
</dbReference>
<dbReference type="GO" id="GO:0006352">
    <property type="term" value="P:DNA-templated transcription initiation"/>
    <property type="evidence" value="ECO:0007669"/>
    <property type="project" value="InterPro"/>
</dbReference>
<keyword evidence="9" id="KW-1185">Reference proteome</keyword>
<dbReference type="InterPro" id="IPR000943">
    <property type="entry name" value="RNA_pol_sigma70"/>
</dbReference>
<dbReference type="Proteomes" id="UP000192911">
    <property type="component" value="Unassembled WGS sequence"/>
</dbReference>
<feature type="domain" description="RNA polymerase sigma-70" evidence="7">
    <location>
        <begin position="363"/>
        <end position="389"/>
    </location>
</feature>
<reference evidence="9" key="1">
    <citation type="submission" date="2017-04" db="EMBL/GenBank/DDBJ databases">
        <authorList>
            <person name="Varghese N."/>
            <person name="Submissions S."/>
        </authorList>
    </citation>
    <scope>NUCLEOTIDE SEQUENCE [LARGE SCALE GENOMIC DNA]</scope>
    <source>
        <strain evidence="9">Ballard 720</strain>
    </source>
</reference>
<dbReference type="Pfam" id="PF04542">
    <property type="entry name" value="Sigma70_r2"/>
    <property type="match status" value="1"/>
</dbReference>
<dbReference type="InterPro" id="IPR013324">
    <property type="entry name" value="RNA_pol_sigma_r3/r4-like"/>
</dbReference>
<dbReference type="Pfam" id="PF03979">
    <property type="entry name" value="Sigma70_r1_1"/>
    <property type="match status" value="1"/>
</dbReference>
<dbReference type="InterPro" id="IPR007127">
    <property type="entry name" value="RNA_pol_sigma_70_r1_1"/>
</dbReference>
<keyword evidence="4 5" id="KW-0804">Transcription</keyword>
<dbReference type="InterPro" id="IPR036388">
    <property type="entry name" value="WH-like_DNA-bd_sf"/>
</dbReference>
<dbReference type="InterPro" id="IPR009042">
    <property type="entry name" value="RNA_pol_sigma70_r1_2"/>
</dbReference>
<organism evidence="8 9">
    <name type="scientific">Trinickia caryophylli</name>
    <name type="common">Paraburkholderia caryophylli</name>
    <dbReference type="NCBI Taxonomy" id="28094"/>
    <lineage>
        <taxon>Bacteria</taxon>
        <taxon>Pseudomonadati</taxon>
        <taxon>Pseudomonadota</taxon>
        <taxon>Betaproteobacteria</taxon>
        <taxon>Burkholderiales</taxon>
        <taxon>Burkholderiaceae</taxon>
        <taxon>Trinickia</taxon>
    </lineage>
</organism>
<dbReference type="Pfam" id="PF04545">
    <property type="entry name" value="Sigma70_r4"/>
    <property type="match status" value="1"/>
</dbReference>
<dbReference type="EMBL" id="FXAH01000003">
    <property type="protein sequence ID" value="SMF18568.1"/>
    <property type="molecule type" value="Genomic_DNA"/>
</dbReference>
<dbReference type="SUPFAM" id="SSF88659">
    <property type="entry name" value="Sigma3 and sigma4 domains of RNA polymerase sigma factors"/>
    <property type="match status" value="2"/>
</dbReference>
<dbReference type="OrthoDB" id="9809557at2"/>
<dbReference type="InterPro" id="IPR014284">
    <property type="entry name" value="RNA_pol_sigma-70_dom"/>
</dbReference>
<name>A0A1X7DN27_TRICW</name>
<dbReference type="NCBIfam" id="TIGR02937">
    <property type="entry name" value="sigma70-ECF"/>
    <property type="match status" value="1"/>
</dbReference>
<dbReference type="Gene3D" id="1.10.10.10">
    <property type="entry name" value="Winged helix-like DNA-binding domain superfamily/Winged helix DNA-binding domain"/>
    <property type="match status" value="2"/>
</dbReference>
<dbReference type="InterPro" id="IPR013325">
    <property type="entry name" value="RNA_pol_sigma_r2"/>
</dbReference>
<evidence type="ECO:0000256" key="1">
    <source>
        <dbReference type="ARBA" id="ARBA00023015"/>
    </source>
</evidence>
<evidence type="ECO:0000256" key="3">
    <source>
        <dbReference type="ARBA" id="ARBA00023125"/>
    </source>
</evidence>
<evidence type="ECO:0000256" key="5">
    <source>
        <dbReference type="RuleBase" id="RU362124"/>
    </source>
</evidence>
<dbReference type="InterPro" id="IPR042189">
    <property type="entry name" value="RNA_pol_sigma_70_r1_1_sf"/>
</dbReference>
<protein>
    <recommendedName>
        <fullName evidence="5">RNA polymerase sigma factor</fullName>
    </recommendedName>
</protein>
<dbReference type="AlphaFoldDB" id="A0A1X7DN27"/>
<evidence type="ECO:0000256" key="4">
    <source>
        <dbReference type="ARBA" id="ARBA00023163"/>
    </source>
</evidence>
<dbReference type="InterPro" id="IPR007630">
    <property type="entry name" value="RNA_pol_sigma70_r4"/>
</dbReference>
<evidence type="ECO:0000259" key="7">
    <source>
        <dbReference type="PROSITE" id="PS00716"/>
    </source>
</evidence>
<sequence length="406" mass="44517">MNSTERASRANLDTQAIGPLLALAGRQGYLLRDDIVDALPPDVCSPETLDAMLATLTQAGIEVLDERPDREASAHTSQSLVEREALEEAGVALAEIAGSGGASLDTLAVFTRRMQAVPLLTHQEEIALAQEIEAGRAALNRLAAPPQGTEAALASDARHAERRIERATSKMVEANLRLVLSIAKRYQNRGLDLADLVQEGTIGLMRAVEKFEYRRGFKFSTYATWWIRQAVARAVADRGRTIRIPVHVNDELARVRRTRERMRRAAGHRPALDELAAECGLSQQRVRALLDLPSEPASLNAPLPDGEAEFGDLIEDPAGPSPLDTVVERRMRECMAALLANAAPADADVLRRRFGLSDQAPRTYEQISHDTGFSREHVRRIERRALKALRESADALAAHSFLDVDA</sequence>
<evidence type="ECO:0000313" key="9">
    <source>
        <dbReference type="Proteomes" id="UP000192911"/>
    </source>
</evidence>
<dbReference type="InterPro" id="IPR007624">
    <property type="entry name" value="RNA_pol_sigma70_r3"/>
</dbReference>
<dbReference type="SUPFAM" id="SSF88946">
    <property type="entry name" value="Sigma2 domain of RNA polymerase sigma factors"/>
    <property type="match status" value="1"/>
</dbReference>
<dbReference type="Pfam" id="PF04539">
    <property type="entry name" value="Sigma70_r3"/>
    <property type="match status" value="1"/>
</dbReference>
<comment type="function">
    <text evidence="5">Sigma factors are initiation factors that promote the attachment of RNA polymerase to specific initiation sites and are then released.</text>
</comment>
<dbReference type="RefSeq" id="WP_085226322.1">
    <property type="nucleotide sequence ID" value="NZ_BSQD01000003.1"/>
</dbReference>
<dbReference type="PANTHER" id="PTHR30603:SF47">
    <property type="entry name" value="RNA POLYMERASE SIGMA FACTOR SIGD, CHLOROPLASTIC"/>
    <property type="match status" value="1"/>
</dbReference>
<dbReference type="Gene3D" id="1.10.220.120">
    <property type="entry name" value="Sigma-70 factor, region 1.1"/>
    <property type="match status" value="1"/>
</dbReference>
<gene>
    <name evidence="8" type="ORF">SAMN06295900_103444</name>
</gene>